<name>X1KPN4_9ZZZZ</name>
<dbReference type="EMBL" id="BARU01039694">
    <property type="protein sequence ID" value="GAH83963.1"/>
    <property type="molecule type" value="Genomic_DNA"/>
</dbReference>
<evidence type="ECO:0000313" key="1">
    <source>
        <dbReference type="EMBL" id="GAH83963.1"/>
    </source>
</evidence>
<comment type="caution">
    <text evidence="1">The sequence shown here is derived from an EMBL/GenBank/DDBJ whole genome shotgun (WGS) entry which is preliminary data.</text>
</comment>
<reference evidence="1" key="1">
    <citation type="journal article" date="2014" name="Front. Microbiol.">
        <title>High frequency of phylogenetically diverse reductive dehalogenase-homologous genes in deep subseafloor sedimentary metagenomes.</title>
        <authorList>
            <person name="Kawai M."/>
            <person name="Futagami T."/>
            <person name="Toyoda A."/>
            <person name="Takaki Y."/>
            <person name="Nishi S."/>
            <person name="Hori S."/>
            <person name="Arai W."/>
            <person name="Tsubouchi T."/>
            <person name="Morono Y."/>
            <person name="Uchiyama I."/>
            <person name="Ito T."/>
            <person name="Fujiyama A."/>
            <person name="Inagaki F."/>
            <person name="Takami H."/>
        </authorList>
    </citation>
    <scope>NUCLEOTIDE SEQUENCE</scope>
    <source>
        <strain evidence="1">Expedition CK06-06</strain>
    </source>
</reference>
<protein>
    <recommendedName>
        <fullName evidence="2">ABM domain-containing protein</fullName>
    </recommendedName>
</protein>
<accession>X1KPN4</accession>
<sequence>MYASLTTFKTAPGKRAECEGLADKLFPIMKGMKGFKNVVYFGDPDNNEYGTLYIWETKEDLEAAYS</sequence>
<organism evidence="1">
    <name type="scientific">marine sediment metagenome</name>
    <dbReference type="NCBI Taxonomy" id="412755"/>
    <lineage>
        <taxon>unclassified sequences</taxon>
        <taxon>metagenomes</taxon>
        <taxon>ecological metagenomes</taxon>
    </lineage>
</organism>
<dbReference type="Gene3D" id="3.30.70.100">
    <property type="match status" value="1"/>
</dbReference>
<dbReference type="InterPro" id="IPR011008">
    <property type="entry name" value="Dimeric_a/b-barrel"/>
</dbReference>
<evidence type="ECO:0008006" key="2">
    <source>
        <dbReference type="Google" id="ProtNLM"/>
    </source>
</evidence>
<feature type="non-terminal residue" evidence="1">
    <location>
        <position position="66"/>
    </location>
</feature>
<proteinExistence type="predicted"/>
<dbReference type="SUPFAM" id="SSF54909">
    <property type="entry name" value="Dimeric alpha+beta barrel"/>
    <property type="match status" value="1"/>
</dbReference>
<gene>
    <name evidence="1" type="ORF">S03H2_61494</name>
</gene>
<dbReference type="AlphaFoldDB" id="X1KPN4"/>